<dbReference type="AlphaFoldDB" id="A0AA38TSW7"/>
<dbReference type="GO" id="GO:0090575">
    <property type="term" value="C:RNA polymerase II transcription regulator complex"/>
    <property type="evidence" value="ECO:0007669"/>
    <property type="project" value="TreeGrafter"/>
</dbReference>
<evidence type="ECO:0000256" key="5">
    <source>
        <dbReference type="SAM" id="Coils"/>
    </source>
</evidence>
<evidence type="ECO:0000256" key="2">
    <source>
        <dbReference type="ARBA" id="ARBA00023015"/>
    </source>
</evidence>
<dbReference type="GO" id="GO:0000977">
    <property type="term" value="F:RNA polymerase II transcription regulatory region sequence-specific DNA binding"/>
    <property type="evidence" value="ECO:0007669"/>
    <property type="project" value="TreeGrafter"/>
</dbReference>
<dbReference type="GO" id="GO:0000981">
    <property type="term" value="F:DNA-binding transcription factor activity, RNA polymerase II-specific"/>
    <property type="evidence" value="ECO:0007669"/>
    <property type="project" value="TreeGrafter"/>
</dbReference>
<evidence type="ECO:0000259" key="6">
    <source>
        <dbReference type="PROSITE" id="PS50888"/>
    </source>
</evidence>
<dbReference type="Proteomes" id="UP001172457">
    <property type="component" value="Chromosome 2"/>
</dbReference>
<organism evidence="7 8">
    <name type="scientific">Centaurea solstitialis</name>
    <name type="common">yellow star-thistle</name>
    <dbReference type="NCBI Taxonomy" id="347529"/>
    <lineage>
        <taxon>Eukaryota</taxon>
        <taxon>Viridiplantae</taxon>
        <taxon>Streptophyta</taxon>
        <taxon>Embryophyta</taxon>
        <taxon>Tracheophyta</taxon>
        <taxon>Spermatophyta</taxon>
        <taxon>Magnoliopsida</taxon>
        <taxon>eudicotyledons</taxon>
        <taxon>Gunneridae</taxon>
        <taxon>Pentapetalae</taxon>
        <taxon>asterids</taxon>
        <taxon>campanulids</taxon>
        <taxon>Asterales</taxon>
        <taxon>Asteraceae</taxon>
        <taxon>Carduoideae</taxon>
        <taxon>Cardueae</taxon>
        <taxon>Centaureinae</taxon>
        <taxon>Centaurea</taxon>
    </lineage>
</organism>
<evidence type="ECO:0000256" key="3">
    <source>
        <dbReference type="ARBA" id="ARBA00023163"/>
    </source>
</evidence>
<keyword evidence="2" id="KW-0805">Transcription regulation</keyword>
<accession>A0AA38TSW7</accession>
<evidence type="ECO:0000256" key="1">
    <source>
        <dbReference type="ARBA" id="ARBA00004123"/>
    </source>
</evidence>
<gene>
    <name evidence="7" type="ORF">OSB04_004931</name>
</gene>
<dbReference type="EMBL" id="JARYMX010000002">
    <property type="protein sequence ID" value="KAJ9559771.1"/>
    <property type="molecule type" value="Genomic_DNA"/>
</dbReference>
<keyword evidence="3" id="KW-0804">Transcription</keyword>
<feature type="domain" description="BHLH" evidence="6">
    <location>
        <begin position="8"/>
        <end position="62"/>
    </location>
</feature>
<comment type="subcellular location">
    <subcellularLocation>
        <location evidence="1">Nucleus</location>
    </subcellularLocation>
</comment>
<evidence type="ECO:0000313" key="8">
    <source>
        <dbReference type="Proteomes" id="UP001172457"/>
    </source>
</evidence>
<dbReference type="InterPro" id="IPR036638">
    <property type="entry name" value="HLH_DNA-bd_sf"/>
</dbReference>
<evidence type="ECO:0000256" key="4">
    <source>
        <dbReference type="ARBA" id="ARBA00023242"/>
    </source>
</evidence>
<protein>
    <recommendedName>
        <fullName evidence="6">BHLH domain-containing protein</fullName>
    </recommendedName>
</protein>
<keyword evidence="5" id="KW-0175">Coiled coil</keyword>
<dbReference type="GO" id="GO:0046983">
    <property type="term" value="F:protein dimerization activity"/>
    <property type="evidence" value="ECO:0007669"/>
    <property type="project" value="InterPro"/>
</dbReference>
<proteinExistence type="predicted"/>
<dbReference type="InterPro" id="IPR015660">
    <property type="entry name" value="MASH1/Ascl1a-like"/>
</dbReference>
<sequence length="187" mass="21633">MQKYDGGSRKLERKTIEKNRRSYMKDLCYKLTSLLPSFLSKPYKCFTQDSLFDQSIVYIKKLQKRVEQLKEKRDEISRLVDNDDRNDRVCCDQPKVNCIGITLPTVEIKEFNGGLQVFLTSGLKRNFTFSEVIRIVEDGGAEVVKVGYTTVGEKVFYTLHAQARVSRIGVEITSVYERLQELINRST</sequence>
<dbReference type="PANTHER" id="PTHR13935">
    <property type="entry name" value="ACHAETE-SCUTE TRANSCRIPTION FACTOR-RELATED"/>
    <property type="match status" value="1"/>
</dbReference>
<feature type="coiled-coil region" evidence="5">
    <location>
        <begin position="59"/>
        <end position="86"/>
    </location>
</feature>
<keyword evidence="8" id="KW-1185">Reference proteome</keyword>
<dbReference type="PANTHER" id="PTHR13935:SF46">
    <property type="entry name" value="TRANSCRIPTION FACTOR BHLH167-RELATED"/>
    <property type="match status" value="1"/>
</dbReference>
<dbReference type="InterPro" id="IPR011598">
    <property type="entry name" value="bHLH_dom"/>
</dbReference>
<keyword evidence="4" id="KW-0539">Nucleus</keyword>
<dbReference type="SUPFAM" id="SSF47459">
    <property type="entry name" value="HLH, helix-loop-helix DNA-binding domain"/>
    <property type="match status" value="1"/>
</dbReference>
<dbReference type="Gene3D" id="4.10.280.10">
    <property type="entry name" value="Helix-loop-helix DNA-binding domain"/>
    <property type="match status" value="1"/>
</dbReference>
<dbReference type="PROSITE" id="PS50888">
    <property type="entry name" value="BHLH"/>
    <property type="match status" value="1"/>
</dbReference>
<evidence type="ECO:0000313" key="7">
    <source>
        <dbReference type="EMBL" id="KAJ9559771.1"/>
    </source>
</evidence>
<reference evidence="7" key="1">
    <citation type="submission" date="2023-03" db="EMBL/GenBank/DDBJ databases">
        <title>Chromosome-scale reference genome and RAD-based genetic map of yellow starthistle (Centaurea solstitialis) reveal putative structural variation and QTLs associated with invader traits.</title>
        <authorList>
            <person name="Reatini B."/>
            <person name="Cang F.A."/>
            <person name="Jiang Q."/>
            <person name="Mckibben M.T.W."/>
            <person name="Barker M.S."/>
            <person name="Rieseberg L.H."/>
            <person name="Dlugosch K.M."/>
        </authorList>
    </citation>
    <scope>NUCLEOTIDE SEQUENCE</scope>
    <source>
        <strain evidence="7">CAN-66</strain>
        <tissue evidence="7">Leaf</tissue>
    </source>
</reference>
<name>A0AA38TSW7_9ASTR</name>
<comment type="caution">
    <text evidence="7">The sequence shown here is derived from an EMBL/GenBank/DDBJ whole genome shotgun (WGS) entry which is preliminary data.</text>
</comment>